<organism evidence="8 9">
    <name type="scientific">Streblomastix strix</name>
    <dbReference type="NCBI Taxonomy" id="222440"/>
    <lineage>
        <taxon>Eukaryota</taxon>
        <taxon>Metamonada</taxon>
        <taxon>Preaxostyla</taxon>
        <taxon>Oxymonadida</taxon>
        <taxon>Streblomastigidae</taxon>
        <taxon>Streblomastix</taxon>
    </lineage>
</organism>
<keyword evidence="4 6" id="KW-0472">Membrane</keyword>
<evidence type="ECO:0000313" key="8">
    <source>
        <dbReference type="EMBL" id="KAA6381848.1"/>
    </source>
</evidence>
<evidence type="ECO:0000256" key="3">
    <source>
        <dbReference type="ARBA" id="ARBA00022989"/>
    </source>
</evidence>
<dbReference type="InterPro" id="IPR005821">
    <property type="entry name" value="Ion_trans_dom"/>
</dbReference>
<gene>
    <name evidence="8" type="ORF">EZS28_022626</name>
</gene>
<proteinExistence type="predicted"/>
<sequence>MNDDYLDEDLHQQLSSFYSIGDFINQTQNIIDKYYDWNNESLDQIYLDDNPPISNYIFYPNWEDVEMGKHFDRKTESEYYELTQDHPLGPFQIEDPDQPQQKEQQIKKIRQMKQYKVLYNIWTRGIGWLGGISLDKWTISFNYDFSIRGSIQMKARYNRSPQKILPGDILLLFISIPCYNPQDDQQLVSNQEISAECEQKQDQKQHGIPLYMLIYALQVAIPVCLRYLGGALPIFVGFTLLGISLFGERQVKFSTIGEAMMALFALMNGDELLDMFDWMYSSTETSSFSQDSSEYQEISPSNFSRTISSIAATLYLFTFLLFFITVIFNIFISIIEEAYHLARKKIAPREDDLDYEIEDDDEEEEDIVEDESDQNEEAEQINADDADDEEEDNDDEEQEQASIKALEDIMEDITSKLGMEQNKSTPHSHNE</sequence>
<dbReference type="Gene3D" id="1.10.287.70">
    <property type="match status" value="1"/>
</dbReference>
<dbReference type="GO" id="GO:0072345">
    <property type="term" value="F:NAADP-sensitive calcium-release channel activity"/>
    <property type="evidence" value="ECO:0007669"/>
    <property type="project" value="TreeGrafter"/>
</dbReference>
<dbReference type="AlphaFoldDB" id="A0A5J4VGV4"/>
<comment type="caution">
    <text evidence="8">The sequence shown here is derived from an EMBL/GenBank/DDBJ whole genome shotgun (WGS) entry which is preliminary data.</text>
</comment>
<evidence type="ECO:0000313" key="9">
    <source>
        <dbReference type="Proteomes" id="UP000324800"/>
    </source>
</evidence>
<protein>
    <recommendedName>
        <fullName evidence="7">Ion transport domain-containing protein</fullName>
    </recommendedName>
</protein>
<dbReference type="Pfam" id="PF00520">
    <property type="entry name" value="Ion_trans"/>
    <property type="match status" value="1"/>
</dbReference>
<evidence type="ECO:0000256" key="5">
    <source>
        <dbReference type="SAM" id="MobiDB-lite"/>
    </source>
</evidence>
<dbReference type="PANTHER" id="PTHR12127:SF7">
    <property type="entry name" value="SD02261P"/>
    <property type="match status" value="1"/>
</dbReference>
<feature type="transmembrane region" description="Helical" evidence="6">
    <location>
        <begin position="310"/>
        <end position="335"/>
    </location>
</feature>
<name>A0A5J4VGV4_9EUKA</name>
<evidence type="ECO:0000256" key="2">
    <source>
        <dbReference type="ARBA" id="ARBA00022692"/>
    </source>
</evidence>
<feature type="transmembrane region" description="Helical" evidence="6">
    <location>
        <begin position="227"/>
        <end position="246"/>
    </location>
</feature>
<accession>A0A5J4VGV4</accession>
<evidence type="ECO:0000256" key="1">
    <source>
        <dbReference type="ARBA" id="ARBA00004141"/>
    </source>
</evidence>
<comment type="subcellular location">
    <subcellularLocation>
        <location evidence="1">Membrane</location>
        <topology evidence="1">Multi-pass membrane protein</topology>
    </subcellularLocation>
</comment>
<dbReference type="OrthoDB" id="263481at2759"/>
<feature type="region of interest" description="Disordered" evidence="5">
    <location>
        <begin position="353"/>
        <end position="407"/>
    </location>
</feature>
<dbReference type="InterPro" id="IPR039031">
    <property type="entry name" value="Mucolipin"/>
</dbReference>
<feature type="domain" description="Ion transport" evidence="7">
    <location>
        <begin position="212"/>
        <end position="343"/>
    </location>
</feature>
<evidence type="ECO:0000259" key="7">
    <source>
        <dbReference type="Pfam" id="PF00520"/>
    </source>
</evidence>
<dbReference type="GO" id="GO:0016020">
    <property type="term" value="C:membrane"/>
    <property type="evidence" value="ECO:0007669"/>
    <property type="project" value="UniProtKB-SubCell"/>
</dbReference>
<reference evidence="8 9" key="1">
    <citation type="submission" date="2019-03" db="EMBL/GenBank/DDBJ databases">
        <title>Single cell metagenomics reveals metabolic interactions within the superorganism composed of flagellate Streblomastix strix and complex community of Bacteroidetes bacteria on its surface.</title>
        <authorList>
            <person name="Treitli S.C."/>
            <person name="Kolisko M."/>
            <person name="Husnik F."/>
            <person name="Keeling P."/>
            <person name="Hampl V."/>
        </authorList>
    </citation>
    <scope>NUCLEOTIDE SEQUENCE [LARGE SCALE GENOMIC DNA]</scope>
    <source>
        <strain evidence="8">ST1C</strain>
    </source>
</reference>
<feature type="compositionally biased region" description="Acidic residues" evidence="5">
    <location>
        <begin position="353"/>
        <end position="399"/>
    </location>
</feature>
<keyword evidence="3 6" id="KW-1133">Transmembrane helix</keyword>
<dbReference type="EMBL" id="SNRW01007095">
    <property type="protein sequence ID" value="KAA6381848.1"/>
    <property type="molecule type" value="Genomic_DNA"/>
</dbReference>
<dbReference type="Proteomes" id="UP000324800">
    <property type="component" value="Unassembled WGS sequence"/>
</dbReference>
<keyword evidence="2 6" id="KW-0812">Transmembrane</keyword>
<dbReference type="PANTHER" id="PTHR12127">
    <property type="entry name" value="MUCOLIPIN"/>
    <property type="match status" value="1"/>
</dbReference>
<evidence type="ECO:0000256" key="6">
    <source>
        <dbReference type="SAM" id="Phobius"/>
    </source>
</evidence>
<evidence type="ECO:0000256" key="4">
    <source>
        <dbReference type="ARBA" id="ARBA00023136"/>
    </source>
</evidence>